<evidence type="ECO:0000313" key="2">
    <source>
        <dbReference type="Proteomes" id="UP001162483"/>
    </source>
</evidence>
<feature type="non-terminal residue" evidence="1">
    <location>
        <position position="1"/>
    </location>
</feature>
<dbReference type="Proteomes" id="UP001162483">
    <property type="component" value="Unassembled WGS sequence"/>
</dbReference>
<accession>A0ABN9B0R4</accession>
<reference evidence="1" key="1">
    <citation type="submission" date="2023-05" db="EMBL/GenBank/DDBJ databases">
        <authorList>
            <person name="Stuckert A."/>
        </authorList>
    </citation>
    <scope>NUCLEOTIDE SEQUENCE</scope>
</reference>
<comment type="caution">
    <text evidence="1">The sequence shown here is derived from an EMBL/GenBank/DDBJ whole genome shotgun (WGS) entry which is preliminary data.</text>
</comment>
<keyword evidence="2" id="KW-1185">Reference proteome</keyword>
<name>A0ABN9B0R4_9NEOB</name>
<gene>
    <name evidence="1" type="ORF">SPARVUS_LOCUS1778770</name>
</gene>
<evidence type="ECO:0000313" key="1">
    <source>
        <dbReference type="EMBL" id="CAI9540612.1"/>
    </source>
</evidence>
<dbReference type="EMBL" id="CATNWA010001570">
    <property type="protein sequence ID" value="CAI9540612.1"/>
    <property type="molecule type" value="Genomic_DNA"/>
</dbReference>
<proteinExistence type="predicted"/>
<sequence length="61" mass="6424">DSPSAPSDRQGTLTGRGLYVNNTDLSPVSSSMLQGPACCFALLCIAEQYKAACLYNKTAHS</sequence>
<protein>
    <submittedName>
        <fullName evidence="1">Uncharacterized protein</fullName>
    </submittedName>
</protein>
<organism evidence="1 2">
    <name type="scientific">Staurois parvus</name>
    <dbReference type="NCBI Taxonomy" id="386267"/>
    <lineage>
        <taxon>Eukaryota</taxon>
        <taxon>Metazoa</taxon>
        <taxon>Chordata</taxon>
        <taxon>Craniata</taxon>
        <taxon>Vertebrata</taxon>
        <taxon>Euteleostomi</taxon>
        <taxon>Amphibia</taxon>
        <taxon>Batrachia</taxon>
        <taxon>Anura</taxon>
        <taxon>Neobatrachia</taxon>
        <taxon>Ranoidea</taxon>
        <taxon>Ranidae</taxon>
        <taxon>Staurois</taxon>
    </lineage>
</organism>